<organism evidence="2 3">
    <name type="scientific">Eiseniibacteriota bacterium</name>
    <dbReference type="NCBI Taxonomy" id="2212470"/>
    <lineage>
        <taxon>Bacteria</taxon>
        <taxon>Candidatus Eiseniibacteriota</taxon>
    </lineage>
</organism>
<dbReference type="AlphaFoldDB" id="A0A956M073"/>
<dbReference type="EMBL" id="JAGQHR010000413">
    <property type="protein sequence ID" value="MCA9728543.1"/>
    <property type="molecule type" value="Genomic_DNA"/>
</dbReference>
<comment type="caution">
    <text evidence="2">The sequence shown here is derived from an EMBL/GenBank/DDBJ whole genome shotgun (WGS) entry which is preliminary data.</text>
</comment>
<evidence type="ECO:0000256" key="1">
    <source>
        <dbReference type="SAM" id="SignalP"/>
    </source>
</evidence>
<accession>A0A956M073</accession>
<reference evidence="2" key="2">
    <citation type="journal article" date="2021" name="Microbiome">
        <title>Successional dynamics and alternative stable states in a saline activated sludge microbial community over 9 years.</title>
        <authorList>
            <person name="Wang Y."/>
            <person name="Ye J."/>
            <person name="Ju F."/>
            <person name="Liu L."/>
            <person name="Boyd J.A."/>
            <person name="Deng Y."/>
            <person name="Parks D.H."/>
            <person name="Jiang X."/>
            <person name="Yin X."/>
            <person name="Woodcroft B.J."/>
            <person name="Tyson G.W."/>
            <person name="Hugenholtz P."/>
            <person name="Polz M.F."/>
            <person name="Zhang T."/>
        </authorList>
    </citation>
    <scope>NUCLEOTIDE SEQUENCE</scope>
    <source>
        <strain evidence="2">HKST-UBA01</strain>
    </source>
</reference>
<protein>
    <recommendedName>
        <fullName evidence="4">Ankyrin repeat domain-containing protein</fullName>
    </recommendedName>
</protein>
<proteinExistence type="predicted"/>
<gene>
    <name evidence="2" type="ORF">KC729_12720</name>
</gene>
<feature type="signal peptide" evidence="1">
    <location>
        <begin position="1"/>
        <end position="24"/>
    </location>
</feature>
<dbReference type="Proteomes" id="UP000697710">
    <property type="component" value="Unassembled WGS sequence"/>
</dbReference>
<name>A0A956M073_UNCEI</name>
<sequence>MSNSPLFSWILLFLSAAMSSGCGADPSRTPLEQAAVVGDPGRILDLIQRGVDPDRMGSDGLPGTDVSQGRTPIAFGARLSLSCKCGVAAREVNRAPVVWIDERQHLCFGTLVGVGYPGTGRFQECGRQAIEGAEPGEAAGQGSDLGEELRRPVGAKDCSHPCFQGLLVGPIDVDPARPQRAFAGSLNGIGNDAVHELPVRGAVLPHTD</sequence>
<feature type="non-terminal residue" evidence="2">
    <location>
        <position position="208"/>
    </location>
</feature>
<keyword evidence="1" id="KW-0732">Signal</keyword>
<evidence type="ECO:0008006" key="4">
    <source>
        <dbReference type="Google" id="ProtNLM"/>
    </source>
</evidence>
<feature type="chain" id="PRO_5037533733" description="Ankyrin repeat domain-containing protein" evidence="1">
    <location>
        <begin position="25"/>
        <end position="208"/>
    </location>
</feature>
<reference evidence="2" key="1">
    <citation type="submission" date="2020-04" db="EMBL/GenBank/DDBJ databases">
        <authorList>
            <person name="Zhang T."/>
        </authorList>
    </citation>
    <scope>NUCLEOTIDE SEQUENCE</scope>
    <source>
        <strain evidence="2">HKST-UBA01</strain>
    </source>
</reference>
<evidence type="ECO:0000313" key="3">
    <source>
        <dbReference type="Proteomes" id="UP000697710"/>
    </source>
</evidence>
<evidence type="ECO:0000313" key="2">
    <source>
        <dbReference type="EMBL" id="MCA9728543.1"/>
    </source>
</evidence>